<dbReference type="Proteomes" id="UP000004994">
    <property type="component" value="Chromosome 9"/>
</dbReference>
<protein>
    <submittedName>
        <fullName evidence="1">Uncharacterized protein</fullName>
    </submittedName>
</protein>
<reference evidence="1" key="1">
    <citation type="journal article" date="2012" name="Nature">
        <title>The tomato genome sequence provides insights into fleshy fruit evolution.</title>
        <authorList>
            <consortium name="Tomato Genome Consortium"/>
        </authorList>
    </citation>
    <scope>NUCLEOTIDE SEQUENCE [LARGE SCALE GENOMIC DNA]</scope>
    <source>
        <strain evidence="1">cv. Heinz 1706</strain>
    </source>
</reference>
<dbReference type="EnsemblPlants" id="Solyc09g066110.2.1">
    <property type="protein sequence ID" value="Solyc09g066110.2.1"/>
    <property type="gene ID" value="Solyc09g066110.2"/>
</dbReference>
<keyword evidence="2" id="KW-1185">Reference proteome</keyword>
<sequence>MNDIFPRKQSVIAPLPLLGKFNILTILPQSRLAIAHKHRNRIFWHENGGLLNECSPQ</sequence>
<name>K4CUN6_SOLLC</name>
<dbReference type="AlphaFoldDB" id="K4CUN6"/>
<dbReference type="PaxDb" id="4081-Solyc09g066110.2.1"/>
<dbReference type="Gramene" id="Solyc09g066110.2.1">
    <property type="protein sequence ID" value="Solyc09g066110.2.1"/>
    <property type="gene ID" value="Solyc09g066110.2"/>
</dbReference>
<evidence type="ECO:0000313" key="1">
    <source>
        <dbReference type="EnsemblPlants" id="Solyc09g066110.2.1"/>
    </source>
</evidence>
<organism evidence="1">
    <name type="scientific">Solanum lycopersicum</name>
    <name type="common">Tomato</name>
    <name type="synonym">Lycopersicon esculentum</name>
    <dbReference type="NCBI Taxonomy" id="4081"/>
    <lineage>
        <taxon>Eukaryota</taxon>
        <taxon>Viridiplantae</taxon>
        <taxon>Streptophyta</taxon>
        <taxon>Embryophyta</taxon>
        <taxon>Tracheophyta</taxon>
        <taxon>Spermatophyta</taxon>
        <taxon>Magnoliopsida</taxon>
        <taxon>eudicotyledons</taxon>
        <taxon>Gunneridae</taxon>
        <taxon>Pentapetalae</taxon>
        <taxon>asterids</taxon>
        <taxon>lamiids</taxon>
        <taxon>Solanales</taxon>
        <taxon>Solanaceae</taxon>
        <taxon>Solanoideae</taxon>
        <taxon>Solaneae</taxon>
        <taxon>Solanum</taxon>
        <taxon>Solanum subgen. Lycopersicon</taxon>
    </lineage>
</organism>
<accession>K4CUN6</accession>
<dbReference type="HOGENOM" id="CLU_3000162_0_0_1"/>
<proteinExistence type="predicted"/>
<dbReference type="InParanoid" id="K4CUN6"/>
<evidence type="ECO:0000313" key="2">
    <source>
        <dbReference type="Proteomes" id="UP000004994"/>
    </source>
</evidence>
<reference evidence="1" key="2">
    <citation type="submission" date="2013-04" db="UniProtKB">
        <authorList>
            <consortium name="EnsemblPlants"/>
        </authorList>
    </citation>
    <scope>IDENTIFICATION</scope>
    <source>
        <strain evidence="1">cv. Heinz 1706</strain>
    </source>
</reference>